<evidence type="ECO:0000256" key="7">
    <source>
        <dbReference type="ARBA" id="ARBA00023002"/>
    </source>
</evidence>
<dbReference type="EMBL" id="JACMRX010000001">
    <property type="protein sequence ID" value="KAF7997073.1"/>
    <property type="molecule type" value="Genomic_DNA"/>
</dbReference>
<dbReference type="Pfam" id="PF00676">
    <property type="entry name" value="E1_dh"/>
    <property type="match status" value="1"/>
</dbReference>
<dbReference type="GO" id="GO:0003863">
    <property type="term" value="F:branched-chain 2-oxo acid dehydrogenase activity"/>
    <property type="evidence" value="ECO:0007669"/>
    <property type="project" value="UniProtKB-EC"/>
</dbReference>
<evidence type="ECO:0000256" key="1">
    <source>
        <dbReference type="ARBA" id="ARBA00001964"/>
    </source>
</evidence>
<evidence type="ECO:0000256" key="8">
    <source>
        <dbReference type="ARBA" id="ARBA00023128"/>
    </source>
</evidence>
<keyword evidence="9" id="KW-0786">Thiamine pyrophosphate</keyword>
<feature type="domain" description="Dehydrogenase E1 component" evidence="10">
    <location>
        <begin position="80"/>
        <end position="376"/>
    </location>
</feature>
<evidence type="ECO:0000256" key="6">
    <source>
        <dbReference type="ARBA" id="ARBA00022958"/>
    </source>
</evidence>
<dbReference type="InterPro" id="IPR029061">
    <property type="entry name" value="THDP-binding"/>
</dbReference>
<dbReference type="GO" id="GO:0009083">
    <property type="term" value="P:branched-chain amino acid catabolic process"/>
    <property type="evidence" value="ECO:0007669"/>
    <property type="project" value="TreeGrafter"/>
</dbReference>
<keyword evidence="5" id="KW-0809">Transit peptide</keyword>
<evidence type="ECO:0000256" key="9">
    <source>
        <dbReference type="RuleBase" id="RU365014"/>
    </source>
</evidence>
<comment type="catalytic activity">
    <reaction evidence="9">
        <text>N(6)-[(R)-lipoyl]-L-lysyl-[protein] + 3-methyl-2-oxobutanoate + H(+) = N(6)-[(R)-S(8)-2-methylpropanoyldihydrolipoyl]-L-lysyl-[protein] + CO2</text>
        <dbReference type="Rhea" id="RHEA:13457"/>
        <dbReference type="Rhea" id="RHEA-COMP:10474"/>
        <dbReference type="Rhea" id="RHEA-COMP:10497"/>
        <dbReference type="ChEBI" id="CHEBI:11851"/>
        <dbReference type="ChEBI" id="CHEBI:15378"/>
        <dbReference type="ChEBI" id="CHEBI:16526"/>
        <dbReference type="ChEBI" id="CHEBI:83099"/>
        <dbReference type="ChEBI" id="CHEBI:83142"/>
        <dbReference type="EC" id="1.2.4.4"/>
    </reaction>
</comment>
<evidence type="ECO:0000313" key="11">
    <source>
        <dbReference type="EMBL" id="KAF7997073.1"/>
    </source>
</evidence>
<dbReference type="GO" id="GO:0005759">
    <property type="term" value="C:mitochondrial matrix"/>
    <property type="evidence" value="ECO:0007669"/>
    <property type="project" value="UniProtKB-SubCell"/>
</dbReference>
<comment type="caution">
    <text evidence="11">The sequence shown here is derived from an EMBL/GenBank/DDBJ whole genome shotgun (WGS) entry which is preliminary data.</text>
</comment>
<keyword evidence="6" id="KW-0630">Potassium</keyword>
<dbReference type="PANTHER" id="PTHR43380">
    <property type="entry name" value="2-OXOISOVALERATE DEHYDROGENASE SUBUNIT ALPHA, MITOCHONDRIAL"/>
    <property type="match status" value="1"/>
</dbReference>
<dbReference type="GO" id="GO:0046872">
    <property type="term" value="F:metal ion binding"/>
    <property type="evidence" value="ECO:0007669"/>
    <property type="project" value="UniProtKB-KW"/>
</dbReference>
<dbReference type="Proteomes" id="UP000639338">
    <property type="component" value="Unassembled WGS sequence"/>
</dbReference>
<dbReference type="CDD" id="cd02000">
    <property type="entry name" value="TPP_E1_PDC_ADC_BCADC"/>
    <property type="match status" value="1"/>
</dbReference>
<dbReference type="FunFam" id="3.40.50.970:FF:000015">
    <property type="entry name" value="2-oxoisovalerate dehydrogenase subunit alpha"/>
    <property type="match status" value="1"/>
</dbReference>
<dbReference type="InterPro" id="IPR001017">
    <property type="entry name" value="DH_E1"/>
</dbReference>
<comment type="subcellular location">
    <subcellularLocation>
        <location evidence="2">Mitochondrion matrix</location>
    </subcellularLocation>
</comment>
<evidence type="ECO:0000256" key="5">
    <source>
        <dbReference type="ARBA" id="ARBA00022946"/>
    </source>
</evidence>
<dbReference type="SUPFAM" id="SSF52518">
    <property type="entry name" value="Thiamin diphosphate-binding fold (THDP-binding)"/>
    <property type="match status" value="1"/>
</dbReference>
<evidence type="ECO:0000259" key="10">
    <source>
        <dbReference type="Pfam" id="PF00676"/>
    </source>
</evidence>
<evidence type="ECO:0000256" key="3">
    <source>
        <dbReference type="ARBA" id="ARBA00008646"/>
    </source>
</evidence>
<keyword evidence="7 9" id="KW-0560">Oxidoreductase</keyword>
<comment type="function">
    <text evidence="9">The branched-chain alpha-keto dehydrogenase complex catalyzes the overall conversion of alpha-keto acids to acyl-CoA and CO(2). It contains multiple copies of three enzymatic components: branched-chain alpha-keto acid decarboxylase (E1), lipoamide acyltransferase (E2) and lipoamide dehydrogenase (E3).</text>
</comment>
<dbReference type="PANTHER" id="PTHR43380:SF1">
    <property type="entry name" value="2-OXOISOVALERATE DEHYDROGENASE SUBUNIT ALPHA, MITOCHONDRIAL"/>
    <property type="match status" value="1"/>
</dbReference>
<evidence type="ECO:0000256" key="4">
    <source>
        <dbReference type="ARBA" id="ARBA00022723"/>
    </source>
</evidence>
<dbReference type="OrthoDB" id="3845at2759"/>
<dbReference type="InterPro" id="IPR050771">
    <property type="entry name" value="Alpha-ketoacid_DH_E1_comp"/>
</dbReference>
<comment type="cofactor">
    <cofactor evidence="1 9">
        <name>thiamine diphosphate</name>
        <dbReference type="ChEBI" id="CHEBI:58937"/>
    </cofactor>
</comment>
<reference evidence="11 12" key="1">
    <citation type="submission" date="2020-08" db="EMBL/GenBank/DDBJ databases">
        <title>Aphidius gifuensis genome sequencing and assembly.</title>
        <authorList>
            <person name="Du Z."/>
        </authorList>
    </citation>
    <scope>NUCLEOTIDE SEQUENCE [LARGE SCALE GENOMIC DNA]</scope>
    <source>
        <strain evidence="11">YNYX2018</strain>
        <tissue evidence="11">Adults</tissue>
    </source>
</reference>
<comment type="similarity">
    <text evidence="3 9">Belongs to the BCKDHA family.</text>
</comment>
<dbReference type="EC" id="1.2.4.4" evidence="9"/>
<sequence>MAYRTTSKLLNLYSSQIRKFSDKIKEPKFMGIQNQFTNSLKFINKDSYESIPIYRVLDNDNNVLNPDAKLDNDTLLKMYKNMMKISIMDKVLYESQRQGRISFYMTNYGEEALQTGSAAALNIDDVIYAQYREAGVLMWRGYEYSEFLNQCYGNFDDLAKGKQMPIHYGSKKLNFVTISSPLTTQMPQAVGAAYALKRAKKDACTVCYFGEGAASEGDFHAAFNFAATLDCPIIFICRNNGYAISTPSTEQLRGDGIAARGPAYGINTVRVDGNDILAMHHATKNARKYCISHGKPVLIEAMSYRVGHHSTSDDSTAYRSKDEIDLWLKQSPIIKLRRYIESLDIWNDNDELEYEKITKKNFMKDFSNAENKLKPNWKELFTDVYHNMPNHIKKQMDSMDNHLKEYKEHYPLNEFKST</sequence>
<accession>A0A834Y4H0</accession>
<evidence type="ECO:0000256" key="2">
    <source>
        <dbReference type="ARBA" id="ARBA00004305"/>
    </source>
</evidence>
<keyword evidence="4" id="KW-0479">Metal-binding</keyword>
<proteinExistence type="inferred from homology"/>
<dbReference type="Gene3D" id="3.40.50.970">
    <property type="match status" value="1"/>
</dbReference>
<gene>
    <name evidence="11" type="ORF">HCN44_005350</name>
</gene>
<keyword evidence="8" id="KW-0496">Mitochondrion</keyword>
<organism evidence="11 12">
    <name type="scientific">Aphidius gifuensis</name>
    <name type="common">Parasitoid wasp</name>
    <dbReference type="NCBI Taxonomy" id="684658"/>
    <lineage>
        <taxon>Eukaryota</taxon>
        <taxon>Metazoa</taxon>
        <taxon>Ecdysozoa</taxon>
        <taxon>Arthropoda</taxon>
        <taxon>Hexapoda</taxon>
        <taxon>Insecta</taxon>
        <taxon>Pterygota</taxon>
        <taxon>Neoptera</taxon>
        <taxon>Endopterygota</taxon>
        <taxon>Hymenoptera</taxon>
        <taxon>Apocrita</taxon>
        <taxon>Ichneumonoidea</taxon>
        <taxon>Braconidae</taxon>
        <taxon>Aphidiinae</taxon>
        <taxon>Aphidius</taxon>
    </lineage>
</organism>
<dbReference type="AlphaFoldDB" id="A0A834Y4H0"/>
<keyword evidence="12" id="KW-1185">Reference proteome</keyword>
<protein>
    <recommendedName>
        <fullName evidence="9">2-oxoisovalerate dehydrogenase subunit alpha</fullName>
        <ecNumber evidence="9">1.2.4.4</ecNumber>
    </recommendedName>
    <alternativeName>
        <fullName evidence="9">Branched-chain alpha-keto acid dehydrogenase E1 component alpha chain</fullName>
    </alternativeName>
</protein>
<evidence type="ECO:0000313" key="12">
    <source>
        <dbReference type="Proteomes" id="UP000639338"/>
    </source>
</evidence>
<name>A0A834Y4H0_APHGI</name>